<dbReference type="Proteomes" id="UP001240171">
    <property type="component" value="Unassembled WGS sequence"/>
</dbReference>
<dbReference type="EMBL" id="JAUQTB010000004">
    <property type="protein sequence ID" value="MDO7906642.1"/>
    <property type="molecule type" value="Genomic_DNA"/>
</dbReference>
<keyword evidence="3" id="KW-1185">Reference proteome</keyword>
<accession>A0ABT9CFC6</accession>
<feature type="transmembrane region" description="Helical" evidence="1">
    <location>
        <begin position="170"/>
        <end position="191"/>
    </location>
</feature>
<feature type="transmembrane region" description="Helical" evidence="1">
    <location>
        <begin position="211"/>
        <end position="232"/>
    </location>
</feature>
<keyword evidence="1" id="KW-0812">Transmembrane</keyword>
<reference evidence="2 3" key="1">
    <citation type="submission" date="2023-07" db="EMBL/GenBank/DDBJ databases">
        <title>Paenibacillus sp. JX-17 nov. isolated from soil.</title>
        <authorList>
            <person name="Wan Y."/>
            <person name="Liu B."/>
        </authorList>
    </citation>
    <scope>NUCLEOTIDE SEQUENCE [LARGE SCALE GENOMIC DNA]</scope>
    <source>
        <strain evidence="2 3">JX-17</strain>
    </source>
</reference>
<feature type="transmembrane region" description="Helical" evidence="1">
    <location>
        <begin position="138"/>
        <end position="158"/>
    </location>
</feature>
<organism evidence="2 3">
    <name type="scientific">Paenibacillus lacisoli</name>
    <dbReference type="NCBI Taxonomy" id="3064525"/>
    <lineage>
        <taxon>Bacteria</taxon>
        <taxon>Bacillati</taxon>
        <taxon>Bacillota</taxon>
        <taxon>Bacilli</taxon>
        <taxon>Bacillales</taxon>
        <taxon>Paenibacillaceae</taxon>
        <taxon>Paenibacillus</taxon>
    </lineage>
</organism>
<protein>
    <recommendedName>
        <fullName evidence="4">ABC transporter permease</fullName>
    </recommendedName>
</protein>
<keyword evidence="1" id="KW-0472">Membrane</keyword>
<evidence type="ECO:0000313" key="2">
    <source>
        <dbReference type="EMBL" id="MDO7906642.1"/>
    </source>
</evidence>
<feature type="transmembrane region" description="Helical" evidence="1">
    <location>
        <begin position="21"/>
        <end position="43"/>
    </location>
</feature>
<dbReference type="RefSeq" id="WP_305023848.1">
    <property type="nucleotide sequence ID" value="NZ_JAUQTB010000004.1"/>
</dbReference>
<name>A0ABT9CFC6_9BACL</name>
<evidence type="ECO:0000256" key="1">
    <source>
        <dbReference type="SAM" id="Phobius"/>
    </source>
</evidence>
<comment type="caution">
    <text evidence="2">The sequence shown here is derived from an EMBL/GenBank/DDBJ whole genome shotgun (WGS) entry which is preliminary data.</text>
</comment>
<feature type="transmembrane region" description="Helical" evidence="1">
    <location>
        <begin position="107"/>
        <end position="126"/>
    </location>
</feature>
<sequence length="241" mass="27611">MSTFKQAWLITRREVSIDRLLFLWSLLFMIYTGGVIGSLIRSAVQQPEWLSLMVDFMMMAFVPFTAFFFSRRSFKYLQEDSYTQMLAYMRILPIPVKAVIVSRVQQLLIAVVLNGIVFYGIMYVAVFTGNPSVHTDVISYLGFVLTWVGYTMIVNGLYIYLEFLNHGKKYFWTSLVVMAFALVAAAAAKWMDVNVLKWTMSVSRDWGLASPLMWVSLLAGALILRIMCGVTLKKLNRRSLL</sequence>
<evidence type="ECO:0000313" key="3">
    <source>
        <dbReference type="Proteomes" id="UP001240171"/>
    </source>
</evidence>
<feature type="transmembrane region" description="Helical" evidence="1">
    <location>
        <begin position="49"/>
        <end position="69"/>
    </location>
</feature>
<evidence type="ECO:0008006" key="4">
    <source>
        <dbReference type="Google" id="ProtNLM"/>
    </source>
</evidence>
<keyword evidence="1" id="KW-1133">Transmembrane helix</keyword>
<proteinExistence type="predicted"/>
<gene>
    <name evidence="2" type="ORF">Q5741_09435</name>
</gene>